<evidence type="ECO:0000313" key="1">
    <source>
        <dbReference type="EMBL" id="GID79522.1"/>
    </source>
</evidence>
<evidence type="ECO:0000313" key="2">
    <source>
        <dbReference type="Proteomes" id="UP000609879"/>
    </source>
</evidence>
<dbReference type="Proteomes" id="UP000609879">
    <property type="component" value="Unassembled WGS sequence"/>
</dbReference>
<protein>
    <submittedName>
        <fullName evidence="1">Uncharacterized protein</fullName>
    </submittedName>
</protein>
<keyword evidence="2" id="KW-1185">Reference proteome</keyword>
<accession>A0ABQ3YHS4</accession>
<dbReference type="EMBL" id="BOMI01000172">
    <property type="protein sequence ID" value="GID79522.1"/>
    <property type="molecule type" value="Genomic_DNA"/>
</dbReference>
<comment type="caution">
    <text evidence="1">The sequence shown here is derived from an EMBL/GenBank/DDBJ whole genome shotgun (WGS) entry which is preliminary data.</text>
</comment>
<organism evidence="1 2">
    <name type="scientific">Paractinoplanes deccanensis</name>
    <dbReference type="NCBI Taxonomy" id="113561"/>
    <lineage>
        <taxon>Bacteria</taxon>
        <taxon>Bacillati</taxon>
        <taxon>Actinomycetota</taxon>
        <taxon>Actinomycetes</taxon>
        <taxon>Micromonosporales</taxon>
        <taxon>Micromonosporaceae</taxon>
        <taxon>Paractinoplanes</taxon>
    </lineage>
</organism>
<proteinExistence type="predicted"/>
<gene>
    <name evidence="1" type="ORF">Ade02nite_81630</name>
</gene>
<sequence>MCFRCDIPLAVVGGCGRAAGLGGCGRKAAAGPLRLGGCGRAAAASPLRQDGGAGRLWQVAAAGGLRQGDSGRRWLPCGRGRIGREWVCLTGGVVARAQG</sequence>
<reference evidence="1 2" key="1">
    <citation type="submission" date="2021-01" db="EMBL/GenBank/DDBJ databases">
        <title>Whole genome shotgun sequence of Actinoplanes deccanensis NBRC 13994.</title>
        <authorList>
            <person name="Komaki H."/>
            <person name="Tamura T."/>
        </authorList>
    </citation>
    <scope>NUCLEOTIDE SEQUENCE [LARGE SCALE GENOMIC DNA]</scope>
    <source>
        <strain evidence="1 2">NBRC 13994</strain>
    </source>
</reference>
<name>A0ABQ3YHS4_9ACTN</name>